<evidence type="ECO:0000313" key="1">
    <source>
        <dbReference type="EMBL" id="VAX38939.1"/>
    </source>
</evidence>
<protein>
    <submittedName>
        <fullName evidence="1">Uncharacterized protein</fullName>
    </submittedName>
</protein>
<dbReference type="AlphaFoldDB" id="A0A3B1D9K6"/>
<feature type="non-terminal residue" evidence="1">
    <location>
        <position position="1"/>
    </location>
</feature>
<gene>
    <name evidence="1" type="ORF">MNBD_PLANCTO02-863</name>
</gene>
<sequence>TATPHKPLARIDPVFIAGLPSQEKIQTETIEQNSSH</sequence>
<organism evidence="1">
    <name type="scientific">hydrothermal vent metagenome</name>
    <dbReference type="NCBI Taxonomy" id="652676"/>
    <lineage>
        <taxon>unclassified sequences</taxon>
        <taxon>metagenomes</taxon>
        <taxon>ecological metagenomes</taxon>
    </lineage>
</organism>
<accession>A0A3B1D9K6</accession>
<reference evidence="1" key="1">
    <citation type="submission" date="2018-06" db="EMBL/GenBank/DDBJ databases">
        <authorList>
            <person name="Zhirakovskaya E."/>
        </authorList>
    </citation>
    <scope>NUCLEOTIDE SEQUENCE</scope>
</reference>
<proteinExistence type="predicted"/>
<dbReference type="EMBL" id="UOGL01000280">
    <property type="protein sequence ID" value="VAX38939.1"/>
    <property type="molecule type" value="Genomic_DNA"/>
</dbReference>
<name>A0A3B1D9K6_9ZZZZ</name>